<evidence type="ECO:0000256" key="1">
    <source>
        <dbReference type="SAM" id="MobiDB-lite"/>
    </source>
</evidence>
<gene>
    <name evidence="2" type="ORF">BU14_0185s0025</name>
</gene>
<dbReference type="EMBL" id="KV918862">
    <property type="protein sequence ID" value="OSX76565.1"/>
    <property type="molecule type" value="Genomic_DNA"/>
</dbReference>
<organism evidence="2 3">
    <name type="scientific">Porphyra umbilicalis</name>
    <name type="common">Purple laver</name>
    <name type="synonym">Red alga</name>
    <dbReference type="NCBI Taxonomy" id="2786"/>
    <lineage>
        <taxon>Eukaryota</taxon>
        <taxon>Rhodophyta</taxon>
        <taxon>Bangiophyceae</taxon>
        <taxon>Bangiales</taxon>
        <taxon>Bangiaceae</taxon>
        <taxon>Porphyra</taxon>
    </lineage>
</organism>
<feature type="region of interest" description="Disordered" evidence="1">
    <location>
        <begin position="1"/>
        <end position="59"/>
    </location>
</feature>
<sequence length="240" mass="25576">MEETQSSLSTSRLKHQTKNGGERQRWLRSRWRGSLNSDSVGNKRPATMRPHNKPWLEGTAGRSTEIQTLASASADAKAYRRPQDTQIVMPAAGNSLARCVGLGHHVEGCRRALQKVAHGEDAAIVAAGNRVLDTTFGHRRDGRREQGAKGGGPALGAALRRLRQWQVDGGEVRPEASAVGGATGCDPFRDGAALTQQTMPAHRSSSRHTSRKGSCPADVGGDMDAMHASADADALLSRSA</sequence>
<evidence type="ECO:0000313" key="3">
    <source>
        <dbReference type="Proteomes" id="UP000218209"/>
    </source>
</evidence>
<protein>
    <submittedName>
        <fullName evidence="2">Uncharacterized protein</fullName>
    </submittedName>
</protein>
<reference evidence="2 3" key="1">
    <citation type="submission" date="2017-03" db="EMBL/GenBank/DDBJ databases">
        <title>WGS assembly of Porphyra umbilicalis.</title>
        <authorList>
            <person name="Brawley S.H."/>
            <person name="Blouin N.A."/>
            <person name="Ficko-Blean E."/>
            <person name="Wheeler G.L."/>
            <person name="Lohr M."/>
            <person name="Goodson H.V."/>
            <person name="Jenkins J.W."/>
            <person name="Blaby-Haas C.E."/>
            <person name="Helliwell K.E."/>
            <person name="Chan C."/>
            <person name="Marriage T."/>
            <person name="Bhattacharya D."/>
            <person name="Klein A.S."/>
            <person name="Badis Y."/>
            <person name="Brodie J."/>
            <person name="Cao Y."/>
            <person name="Collen J."/>
            <person name="Dittami S.M."/>
            <person name="Gachon C.M."/>
            <person name="Green B.R."/>
            <person name="Karpowicz S."/>
            <person name="Kim J.W."/>
            <person name="Kudahl U."/>
            <person name="Lin S."/>
            <person name="Michel G."/>
            <person name="Mittag M."/>
            <person name="Olson B.J."/>
            <person name="Pangilinan J."/>
            <person name="Peng Y."/>
            <person name="Qiu H."/>
            <person name="Shu S."/>
            <person name="Singer J.T."/>
            <person name="Smith A.G."/>
            <person name="Sprecher B.N."/>
            <person name="Wagner V."/>
            <person name="Wang W."/>
            <person name="Wang Z.-Y."/>
            <person name="Yan J."/>
            <person name="Yarish C."/>
            <person name="Zoeuner-Riek S."/>
            <person name="Zhuang Y."/>
            <person name="Zou Y."/>
            <person name="Lindquist E.A."/>
            <person name="Grimwood J."/>
            <person name="Barry K."/>
            <person name="Rokhsar D.S."/>
            <person name="Schmutz J."/>
            <person name="Stiller J.W."/>
            <person name="Grossman A.R."/>
            <person name="Prochnik S.E."/>
        </authorList>
    </citation>
    <scope>NUCLEOTIDE SEQUENCE [LARGE SCALE GENOMIC DNA]</scope>
    <source>
        <strain evidence="2">4086291</strain>
    </source>
</reference>
<name>A0A1X6P735_PORUM</name>
<dbReference type="Proteomes" id="UP000218209">
    <property type="component" value="Unassembled WGS sequence"/>
</dbReference>
<keyword evidence="3" id="KW-1185">Reference proteome</keyword>
<feature type="compositionally biased region" description="Polar residues" evidence="1">
    <location>
        <begin position="1"/>
        <end position="11"/>
    </location>
</feature>
<accession>A0A1X6P735</accession>
<proteinExistence type="predicted"/>
<evidence type="ECO:0000313" key="2">
    <source>
        <dbReference type="EMBL" id="OSX76565.1"/>
    </source>
</evidence>
<feature type="region of interest" description="Disordered" evidence="1">
    <location>
        <begin position="197"/>
        <end position="226"/>
    </location>
</feature>
<dbReference type="AlphaFoldDB" id="A0A1X6P735"/>